<dbReference type="RefSeq" id="WP_260047195.1">
    <property type="nucleotide sequence ID" value="NZ_JANZXA010000012.1"/>
</dbReference>
<comment type="caution">
    <text evidence="3">The sequence shown here is derived from an EMBL/GenBank/DDBJ whole genome shotgun (WGS) entry which is preliminary data.</text>
</comment>
<dbReference type="Gene3D" id="2.40.128.130">
    <property type="entry name" value="Autotransporter beta-domain"/>
    <property type="match status" value="1"/>
</dbReference>
<dbReference type="SUPFAM" id="SSF103515">
    <property type="entry name" value="Autotransporter"/>
    <property type="match status" value="1"/>
</dbReference>
<sequence>MSKDSVTRSRRGARSRLLVSTAAAACGWAALSSPAAAAVPPECSTSGVDPIEVDCVVPAPDTVGQIYTTADSAIVRVGTADTPTSVVVAAGDAVIMTGNDQQALQVAAGSSVTSLRGIGALISTGASGNIFVTGQGDFTGQTDGVRIFSAGSGGLSFSGHNLTGVTGTGLAINTTAGAGSSVLNVTGTAAGTVDGVHIVDESDSSVTASFNNVYGGEHGLHVEKTGNGNINISSSGDIVSAGDAAVRIIHQGVGDVDFISTGSIEGDVAIALGHGNGQLTAILNDVTGNVRTNALLDVDNVTAFSGSLTGEVWAYAMDGDVTLTTQDVAVTVPTVFGVLGYSDGNGDVRVTTEGTVVADAAAAVAGINEGDFGNVAVETDAVVSTVSAIVGQQGKGSQGDITILSHGDLTSGASGIVAYHEGDGTIDIAAEGAFDADWNGISVTHFGNGDISVAASGPIDAEQVGVRLFQGEDGTPATGDVAIATSGAINAGLSGVLVQKIGDGNVAIDATGAISSGDDGINAYLGGQGEMTIAAAADITAGGNGIYAFSTGTGPVSVNAQGIVSGGVSILAQGKGSVKIAAAANLVGDVAAGGDGDVAIDVAGNVTGSNLAFGAVTALNFGTGETSVHVGGDISGHYTGVHVQAVDSSAVVAIDGDISDTDMGVFLRAAEASVELGGVESSDTGLDIATLGTLNATVHGDVVAGTYGLFFTSAGDTAQSLVLEGDVTAGQVGALVNVHGSGDFSLSSQGAITGGVGGMRVEYFGAGSLAVDVNDVSGELGGISVLQGLDAFNATITANGTLSSGDSVAFGAELGGSGAKQVTLNDAISQTGYGALLITGNGTGTSLTVNGTASGAEYGVGVETHEALVLDVNNATASTGQAVHVNSVDSDVTAMFRGAIEGTTRGISFIGDGAGTIDVTIAESADVRASNGVAVDFFNLSSGQTLTLTNNGTITGDGLNGPAVALSNSVAGDSFVNAGTLAGEVWMADGDDSMVNNGAFTGTLIGGDGADSFTNANHFAGIVFDTDGMTVTNMAGALFESAGMVNMGGGTMTNSGVFSSGGQEQILLTEINGNFVQSETGSMLVEVDGGVADRIALSGDASLAGTVDVVLSKPVASNQEYLIVSAVGTVSDEGLTLSNTMELSPLVSLGLDFRNDHELYLTSTVDFSPPGANLDPNQQEIGDEINDVFDADSEPLGDLTDGLLGVDTLDDYGDAINQLVPEIYLNTLQTSLLAAQDFSSELGGCSSRDGRMLADGKSCAKLVLGGDMLDRDGGAGRIGFEDGRLKVQAAYFTPLSDTLTLGLGLGYDDTLIKNDIASRAQGHRFQAGASLTYRKGGFALGGMLTAGFTRYDVSRRIAFGEFAAQSDGDQKLRAFSGELSASYTADLGQLYVKPAVSLVATHLHSGALVEDGGNATDYAIDRISGWHLAARPSLEIGGNFAGGNGAQFQPYARVGATVLFDNDFALTGRFAAAQGLGDGFITRSELDRTIVDVDAGLRVLFGSSSALIAEYVGRYSSDMQSHGFRFRASFAF</sequence>
<dbReference type="InterPro" id="IPR005546">
    <property type="entry name" value="Autotransporte_beta"/>
</dbReference>
<feature type="chain" id="PRO_5045446573" evidence="1">
    <location>
        <begin position="38"/>
        <end position="1532"/>
    </location>
</feature>
<feature type="signal peptide" evidence="1">
    <location>
        <begin position="1"/>
        <end position="37"/>
    </location>
</feature>
<dbReference type="Proteomes" id="UP001165583">
    <property type="component" value="Unassembled WGS sequence"/>
</dbReference>
<evidence type="ECO:0000256" key="1">
    <source>
        <dbReference type="SAM" id="SignalP"/>
    </source>
</evidence>
<dbReference type="InterPro" id="IPR006311">
    <property type="entry name" value="TAT_signal"/>
</dbReference>
<dbReference type="InterPro" id="IPR036709">
    <property type="entry name" value="Autotransporte_beta_dom_sf"/>
</dbReference>
<gene>
    <name evidence="3" type="ORF">NZK81_16620</name>
</gene>
<evidence type="ECO:0000259" key="2">
    <source>
        <dbReference type="PROSITE" id="PS51208"/>
    </source>
</evidence>
<evidence type="ECO:0000313" key="4">
    <source>
        <dbReference type="Proteomes" id="UP001165583"/>
    </source>
</evidence>
<name>A0ABT2I8N7_9SPHN</name>
<dbReference type="SMART" id="SM00869">
    <property type="entry name" value="Autotransporter"/>
    <property type="match status" value="1"/>
</dbReference>
<organism evidence="3 4">
    <name type="scientific">Novosphingobium mangrovi</name>
    <name type="common">ex Huang et al. 2023</name>
    <dbReference type="NCBI Taxonomy" id="2976432"/>
    <lineage>
        <taxon>Bacteria</taxon>
        <taxon>Pseudomonadati</taxon>
        <taxon>Pseudomonadota</taxon>
        <taxon>Alphaproteobacteria</taxon>
        <taxon>Sphingomonadales</taxon>
        <taxon>Sphingomonadaceae</taxon>
        <taxon>Novosphingobium</taxon>
    </lineage>
</organism>
<reference evidence="3" key="1">
    <citation type="submission" date="2022-09" db="EMBL/GenBank/DDBJ databases">
        <title>Novosphingobium sp. Nov., a polycyclic aromatic hydrocarbon-degrading bacterium isolated form mangrove sediments in HongKong.</title>
        <authorList>
            <person name="Hu Z."/>
        </authorList>
    </citation>
    <scope>NUCLEOTIDE SEQUENCE</scope>
    <source>
        <strain evidence="3">HK4-1</strain>
    </source>
</reference>
<dbReference type="EMBL" id="JANZXA010000012">
    <property type="protein sequence ID" value="MCT2401174.1"/>
    <property type="molecule type" value="Genomic_DNA"/>
</dbReference>
<accession>A0ABT2I8N7</accession>
<protein>
    <submittedName>
        <fullName evidence="3">Autotransporter domain-containing protein</fullName>
    </submittedName>
</protein>
<keyword evidence="4" id="KW-1185">Reference proteome</keyword>
<proteinExistence type="predicted"/>
<feature type="domain" description="Autotransporter" evidence="2">
    <location>
        <begin position="1253"/>
        <end position="1532"/>
    </location>
</feature>
<dbReference type="Pfam" id="PF03797">
    <property type="entry name" value="Autotransporter"/>
    <property type="match status" value="1"/>
</dbReference>
<dbReference type="PROSITE" id="PS51318">
    <property type="entry name" value="TAT"/>
    <property type="match status" value="1"/>
</dbReference>
<keyword evidence="1" id="KW-0732">Signal</keyword>
<evidence type="ECO:0000313" key="3">
    <source>
        <dbReference type="EMBL" id="MCT2401174.1"/>
    </source>
</evidence>
<dbReference type="PROSITE" id="PS51208">
    <property type="entry name" value="AUTOTRANSPORTER"/>
    <property type="match status" value="1"/>
</dbReference>